<dbReference type="Pfam" id="PF02080">
    <property type="entry name" value="TrkA_C"/>
    <property type="match status" value="1"/>
</dbReference>
<evidence type="ECO:0000256" key="7">
    <source>
        <dbReference type="ARBA" id="ARBA00022989"/>
    </source>
</evidence>
<keyword evidence="7 10" id="KW-1133">Transmembrane helix</keyword>
<feature type="transmembrane region" description="Helical" evidence="10">
    <location>
        <begin position="174"/>
        <end position="195"/>
    </location>
</feature>
<dbReference type="GO" id="GO:0006813">
    <property type="term" value="P:potassium ion transport"/>
    <property type="evidence" value="ECO:0007669"/>
    <property type="project" value="UniProtKB-KW"/>
</dbReference>
<feature type="transmembrane region" description="Helical" evidence="10">
    <location>
        <begin position="145"/>
        <end position="168"/>
    </location>
</feature>
<feature type="transmembrane region" description="Helical" evidence="10">
    <location>
        <begin position="352"/>
        <end position="372"/>
    </location>
</feature>
<keyword evidence="3" id="KW-0050">Antiport</keyword>
<feature type="transmembrane region" description="Helical" evidence="10">
    <location>
        <begin position="215"/>
        <end position="231"/>
    </location>
</feature>
<feature type="transmembrane region" description="Helical" evidence="10">
    <location>
        <begin position="327"/>
        <end position="346"/>
    </location>
</feature>
<dbReference type="PROSITE" id="PS51201">
    <property type="entry name" value="RCK_N"/>
    <property type="match status" value="1"/>
</dbReference>
<gene>
    <name evidence="13" type="primary">kefB</name>
    <name evidence="13" type="ORF">LHGZ1_2077</name>
</gene>
<feature type="transmembrane region" description="Helical" evidence="10">
    <location>
        <begin position="84"/>
        <end position="106"/>
    </location>
</feature>
<feature type="domain" description="RCK N-terminal" evidence="11">
    <location>
        <begin position="405"/>
        <end position="522"/>
    </location>
</feature>
<keyword evidence="9 10" id="KW-0472">Membrane</keyword>
<protein>
    <submittedName>
        <fullName evidence="13">KefB</fullName>
    </submittedName>
</protein>
<dbReference type="RefSeq" id="WP_012697488.1">
    <property type="nucleotide sequence ID" value="NZ_CP022115.1"/>
</dbReference>
<evidence type="ECO:0000256" key="2">
    <source>
        <dbReference type="ARBA" id="ARBA00022448"/>
    </source>
</evidence>
<dbReference type="InterPro" id="IPR003148">
    <property type="entry name" value="RCK_N"/>
</dbReference>
<feature type="domain" description="RCK C-terminal" evidence="12">
    <location>
        <begin position="571"/>
        <end position="654"/>
    </location>
</feature>
<dbReference type="GO" id="GO:0005886">
    <property type="term" value="C:plasma membrane"/>
    <property type="evidence" value="ECO:0007669"/>
    <property type="project" value="TreeGrafter"/>
</dbReference>
<dbReference type="InterPro" id="IPR006037">
    <property type="entry name" value="RCK_C"/>
</dbReference>
<dbReference type="PROSITE" id="PS51202">
    <property type="entry name" value="RCK_C"/>
    <property type="match status" value="1"/>
</dbReference>
<dbReference type="AlphaFoldDB" id="A0A248LJI9"/>
<organism evidence="13 14">
    <name type="scientific">Laribacter hongkongensis</name>
    <dbReference type="NCBI Taxonomy" id="168471"/>
    <lineage>
        <taxon>Bacteria</taxon>
        <taxon>Pseudomonadati</taxon>
        <taxon>Pseudomonadota</taxon>
        <taxon>Betaproteobacteria</taxon>
        <taxon>Neisseriales</taxon>
        <taxon>Aquaspirillaceae</taxon>
        <taxon>Laribacter</taxon>
    </lineage>
</organism>
<evidence type="ECO:0000256" key="5">
    <source>
        <dbReference type="ARBA" id="ARBA00022692"/>
    </source>
</evidence>
<dbReference type="InterPro" id="IPR038770">
    <property type="entry name" value="Na+/solute_symporter_sf"/>
</dbReference>
<dbReference type="SUPFAM" id="SSF116726">
    <property type="entry name" value="TrkA C-terminal domain-like"/>
    <property type="match status" value="1"/>
</dbReference>
<dbReference type="Gene3D" id="1.20.1530.20">
    <property type="match status" value="1"/>
</dbReference>
<dbReference type="OMA" id="WITNSLG"/>
<dbReference type="PANTHER" id="PTHR46157:SF4">
    <property type="entry name" value="K(+) EFFLUX ANTIPORTER 3, CHLOROPLASTIC"/>
    <property type="match status" value="1"/>
</dbReference>
<dbReference type="InterPro" id="IPR006153">
    <property type="entry name" value="Cation/H_exchanger_TM"/>
</dbReference>
<proteinExistence type="predicted"/>
<keyword evidence="6" id="KW-0630">Potassium</keyword>
<dbReference type="InterPro" id="IPR036721">
    <property type="entry name" value="RCK_C_sf"/>
</dbReference>
<dbReference type="GO" id="GO:1902600">
    <property type="term" value="P:proton transmembrane transport"/>
    <property type="evidence" value="ECO:0007669"/>
    <property type="project" value="InterPro"/>
</dbReference>
<keyword evidence="2" id="KW-0813">Transport</keyword>
<evidence type="ECO:0000313" key="13">
    <source>
        <dbReference type="EMBL" id="ASJ24908.1"/>
    </source>
</evidence>
<keyword evidence="4" id="KW-0633">Potassium transport</keyword>
<evidence type="ECO:0000256" key="9">
    <source>
        <dbReference type="ARBA" id="ARBA00023136"/>
    </source>
</evidence>
<dbReference type="InterPro" id="IPR036291">
    <property type="entry name" value="NAD(P)-bd_dom_sf"/>
</dbReference>
<evidence type="ECO:0000259" key="12">
    <source>
        <dbReference type="PROSITE" id="PS51202"/>
    </source>
</evidence>
<evidence type="ECO:0000259" key="11">
    <source>
        <dbReference type="PROSITE" id="PS51201"/>
    </source>
</evidence>
<name>A0A248LJI9_9NEIS</name>
<dbReference type="Pfam" id="PF00999">
    <property type="entry name" value="Na_H_Exchanger"/>
    <property type="match status" value="1"/>
</dbReference>
<evidence type="ECO:0000256" key="3">
    <source>
        <dbReference type="ARBA" id="ARBA00022449"/>
    </source>
</evidence>
<reference evidence="14" key="1">
    <citation type="submission" date="2017-06" db="EMBL/GenBank/DDBJ databases">
        <title>Whole genome sequence of Laribacter hongkongensis LHGZ1.</title>
        <authorList>
            <person name="Chen D."/>
            <person name="Wu H."/>
            <person name="Chen J."/>
        </authorList>
    </citation>
    <scope>NUCLEOTIDE SEQUENCE [LARGE SCALE GENOMIC DNA]</scope>
    <source>
        <strain evidence="14">LHGZ1</strain>
    </source>
</reference>
<sequence length="664" mass="72033">MHSLAPLVAILFASVVVITLFRVARIPAMLGYLLVGYIVGPGGLGLISDSAESQFFGEIGIVFLMFTIGLEFSLPKLRAMRQIVFGLGVAQVGVTLLVVMLLWMLFGGSMLTGFALGSIAALSSTAIVSKLLTERLELNAPHGQMSIGILLFQDLAVVPLLILLPALAGDSSALLYDLALALGKVAVVMAALFFVGQRLVRPWFHLVARQRSSELFMINVLLVTLSVSWLTEMAGISLALGAFVAGMLISETPYRYQVEEDIRPFRDILLGFFFITIGMRLEIGALAERFWLVFAFVAVLIPLKLGLVYAIARAFKYRANDSLKTAIALGQGGEFGFVLIALAGNLRFLPPAVEQAAIASVLISMLAAPFLIQQSARLVRLLIRSDWETQAADLHSILVSSMMRNEHAIICGYGRSGQALARLLEKEDMPFFALDTDPERVREAGAAGDAVVFGHAGKKEVLLAAGLMRAKAVVITFADTHASMQILQVVHELRPDLPVIVRTIDDSDIDKLRDAGADEVVAEVMEGSLMLASQALMAMGVPLNRVLRRIRNVREERYNLFRGFFHGMTDETLAMDDGLQPRLATVLIRPGSVAVGQPIAALELDALDVQVRAVKRRLARISLPEPSLVLEVDDVLVLLGTPDQLAAVELMLLEESDPAGKRGF</sequence>
<feature type="transmembrane region" description="Helical" evidence="10">
    <location>
        <begin position="54"/>
        <end position="72"/>
    </location>
</feature>
<feature type="transmembrane region" description="Helical" evidence="10">
    <location>
        <begin position="293"/>
        <end position="315"/>
    </location>
</feature>
<comment type="subcellular location">
    <subcellularLocation>
        <location evidence="1">Membrane</location>
        <topology evidence="1">Multi-pass membrane protein</topology>
    </subcellularLocation>
</comment>
<dbReference type="PANTHER" id="PTHR46157">
    <property type="entry name" value="K(+) EFFLUX ANTIPORTER 3, CHLOROPLASTIC"/>
    <property type="match status" value="1"/>
</dbReference>
<dbReference type="Proteomes" id="UP000197424">
    <property type="component" value="Chromosome"/>
</dbReference>
<evidence type="ECO:0000313" key="14">
    <source>
        <dbReference type="Proteomes" id="UP000197424"/>
    </source>
</evidence>
<evidence type="ECO:0000256" key="4">
    <source>
        <dbReference type="ARBA" id="ARBA00022538"/>
    </source>
</evidence>
<accession>A0A248LJI9</accession>
<dbReference type="OrthoDB" id="9781411at2"/>
<dbReference type="GO" id="GO:0015297">
    <property type="term" value="F:antiporter activity"/>
    <property type="evidence" value="ECO:0007669"/>
    <property type="project" value="UniProtKB-KW"/>
</dbReference>
<evidence type="ECO:0000256" key="6">
    <source>
        <dbReference type="ARBA" id="ARBA00022958"/>
    </source>
</evidence>
<feature type="transmembrane region" description="Helical" evidence="10">
    <location>
        <begin position="268"/>
        <end position="287"/>
    </location>
</feature>
<evidence type="ECO:0000256" key="1">
    <source>
        <dbReference type="ARBA" id="ARBA00004141"/>
    </source>
</evidence>
<evidence type="ECO:0000256" key="10">
    <source>
        <dbReference type="SAM" id="Phobius"/>
    </source>
</evidence>
<dbReference type="Gene3D" id="3.30.70.1450">
    <property type="entry name" value="Regulator of K+ conductance, C-terminal domain"/>
    <property type="match status" value="1"/>
</dbReference>
<keyword evidence="8" id="KW-0406">Ion transport</keyword>
<feature type="transmembrane region" description="Helical" evidence="10">
    <location>
        <begin position="6"/>
        <end position="23"/>
    </location>
</feature>
<feature type="transmembrane region" description="Helical" evidence="10">
    <location>
        <begin position="30"/>
        <end position="48"/>
    </location>
</feature>
<dbReference type="EMBL" id="CP022115">
    <property type="protein sequence ID" value="ASJ24908.1"/>
    <property type="molecule type" value="Genomic_DNA"/>
</dbReference>
<dbReference type="Gene3D" id="3.40.50.720">
    <property type="entry name" value="NAD(P)-binding Rossmann-like Domain"/>
    <property type="match status" value="1"/>
</dbReference>
<keyword evidence="5 10" id="KW-0812">Transmembrane</keyword>
<feature type="transmembrane region" description="Helical" evidence="10">
    <location>
        <begin position="112"/>
        <end position="133"/>
    </location>
</feature>
<dbReference type="SUPFAM" id="SSF51735">
    <property type="entry name" value="NAD(P)-binding Rossmann-fold domains"/>
    <property type="match status" value="1"/>
</dbReference>
<dbReference type="GO" id="GO:0008324">
    <property type="term" value="F:monoatomic cation transmembrane transporter activity"/>
    <property type="evidence" value="ECO:0007669"/>
    <property type="project" value="InterPro"/>
</dbReference>
<dbReference type="Pfam" id="PF02254">
    <property type="entry name" value="TrkA_N"/>
    <property type="match status" value="1"/>
</dbReference>
<evidence type="ECO:0000256" key="8">
    <source>
        <dbReference type="ARBA" id="ARBA00023065"/>
    </source>
</evidence>